<evidence type="ECO:0000256" key="6">
    <source>
        <dbReference type="SAM" id="Phobius"/>
    </source>
</evidence>
<dbReference type="GO" id="GO:0007165">
    <property type="term" value="P:signal transduction"/>
    <property type="evidence" value="ECO:0007669"/>
    <property type="project" value="UniProtKB-KW"/>
</dbReference>
<dbReference type="Proteomes" id="UP001150001">
    <property type="component" value="Unassembled WGS sequence"/>
</dbReference>
<dbReference type="SUPFAM" id="SSF58104">
    <property type="entry name" value="Methyl-accepting chemotaxis protein (MCP) signaling domain"/>
    <property type="match status" value="1"/>
</dbReference>
<dbReference type="PANTHER" id="PTHR32089">
    <property type="entry name" value="METHYL-ACCEPTING CHEMOTAXIS PROTEIN MCPB"/>
    <property type="match status" value="1"/>
</dbReference>
<dbReference type="InterPro" id="IPR004089">
    <property type="entry name" value="MCPsignal_dom"/>
</dbReference>
<protein>
    <submittedName>
        <fullName evidence="9 10">Chemotaxis protein</fullName>
    </submittedName>
</protein>
<dbReference type="Gene3D" id="1.10.287.950">
    <property type="entry name" value="Methyl-accepting chemotaxis protein"/>
    <property type="match status" value="1"/>
</dbReference>
<dbReference type="SMART" id="SM00283">
    <property type="entry name" value="MA"/>
    <property type="match status" value="1"/>
</dbReference>
<evidence type="ECO:0000313" key="12">
    <source>
        <dbReference type="Proteomes" id="UP001150001"/>
    </source>
</evidence>
<feature type="domain" description="HAMP" evidence="8">
    <location>
        <begin position="335"/>
        <end position="388"/>
    </location>
</feature>
<dbReference type="CDD" id="cd11386">
    <property type="entry name" value="MCP_signal"/>
    <property type="match status" value="1"/>
</dbReference>
<keyword evidence="2 4" id="KW-0807">Transducer</keyword>
<dbReference type="EMBL" id="LUAX01000007">
    <property type="protein sequence ID" value="OAM97006.1"/>
    <property type="molecule type" value="Genomic_DNA"/>
</dbReference>
<gene>
    <name evidence="10" type="ORF">AZ468_15720</name>
    <name evidence="9" type="ORF">OPW20_17865</name>
</gene>
<comment type="subcellular location">
    <subcellularLocation>
        <location evidence="1">Membrane</location>
    </subcellularLocation>
</comment>
<dbReference type="GO" id="GO:0016020">
    <property type="term" value="C:membrane"/>
    <property type="evidence" value="ECO:0007669"/>
    <property type="project" value="UniProtKB-SubCell"/>
</dbReference>
<feature type="coiled-coil region" evidence="5">
    <location>
        <begin position="590"/>
        <end position="617"/>
    </location>
</feature>
<dbReference type="RefSeq" id="WP_069668218.1">
    <property type="nucleotide sequence ID" value="NZ_JAPFIM010000015.1"/>
</dbReference>
<dbReference type="PROSITE" id="PS50111">
    <property type="entry name" value="CHEMOTAXIS_TRANSDUC_2"/>
    <property type="match status" value="1"/>
</dbReference>
<reference evidence="9" key="2">
    <citation type="submission" date="2022-11" db="EMBL/GenBank/DDBJ databases">
        <title>Role of the vibriolysin VemA secreted by the emergent pathogen Vibrio europaeus in the colonization of Manila clam mucus.</title>
        <authorList>
            <person name="Martinez C."/>
            <person name="Rodriguez S."/>
            <person name="Vences A."/>
            <person name="Barja J.L."/>
            <person name="Toranzo A.E."/>
            <person name="Dubert J."/>
        </authorList>
    </citation>
    <scope>NUCLEOTIDE SEQUENCE</scope>
    <source>
        <strain evidence="9">3454</strain>
    </source>
</reference>
<keyword evidence="6" id="KW-0812">Transmembrane</keyword>
<dbReference type="AlphaFoldDB" id="A0A178J6F5"/>
<evidence type="ECO:0000259" key="8">
    <source>
        <dbReference type="PROSITE" id="PS50885"/>
    </source>
</evidence>
<keyword evidence="12" id="KW-1185">Reference proteome</keyword>
<comment type="caution">
    <text evidence="10">The sequence shown here is derived from an EMBL/GenBank/DDBJ whole genome shotgun (WGS) entry which is preliminary data.</text>
</comment>
<evidence type="ECO:0000256" key="2">
    <source>
        <dbReference type="ARBA" id="ARBA00023224"/>
    </source>
</evidence>
<sequence>MKLTISGKLQLSFLSLAVLFIVSAFFIYRSLITVETHTASLLNRDLPTVDAGRSIQQSIHATVSSLRAYMLLGGDEATGETEKARLDQSLLKVDESLPKLEPLLTEENYQQILSQWTLVAQSLNDIAELSHTDENLPAHSLFINEAAPIAEVALDQLQGLINDEAGNKEGGERKRLFRLYADSYTSLANALSSMRDFLLYGKQEHLDKYQDFLKAHDKSVKEIDSKVALLSSSDQGLWDLFKEMQQLYFPLADQVVELRRSSDWNIANQKMANELVPAVTALDSNLDSIINQQQSVADQSGQGIFNSVTSVISLLVASIAIVVIVAATTAHFMGKSIGRRVKTISKRAQSIANGDVSQSALPIEGSDELASLTRSINKMNDELAAIVKGVSNKASTVSDSMNALLDANAKTVHQVESQKSTMELVGHQVTDVSHSATDTATQAEQSASKLSESQAQIELGSQALDLNKTTVGLLHATIEKASEQVDALSKESEAIGRVTEVIEGLAEQTNLLALNAAIEAARAGEYGRGFAVVADEVRLLATRTTESTTEINNIVNAIQSSTAAVVGEIDKSKSLAEEGANHTEQAYGTLSSTTQQIEDLNQQMQDLLSSAQQQSQATDEIQLLMNKVIESVEGVADISQSSSEISNQVRGQVDELNGEMSRFQIS</sequence>
<evidence type="ECO:0000313" key="9">
    <source>
        <dbReference type="EMBL" id="MDC5741945.1"/>
    </source>
</evidence>
<keyword evidence="6" id="KW-0472">Membrane</keyword>
<dbReference type="EMBL" id="JAPFIT010000019">
    <property type="protein sequence ID" value="MDC5741945.1"/>
    <property type="molecule type" value="Genomic_DNA"/>
</dbReference>
<keyword evidence="6" id="KW-1133">Transmembrane helix</keyword>
<evidence type="ECO:0000313" key="10">
    <source>
        <dbReference type="EMBL" id="OAM97006.1"/>
    </source>
</evidence>
<feature type="domain" description="Methyl-accepting transducer" evidence="7">
    <location>
        <begin position="393"/>
        <end position="629"/>
    </location>
</feature>
<dbReference type="GeneID" id="78077161"/>
<dbReference type="Pfam" id="PF00015">
    <property type="entry name" value="MCPsignal"/>
    <property type="match status" value="1"/>
</dbReference>
<reference evidence="10 11" key="1">
    <citation type="submission" date="2016-03" db="EMBL/GenBank/DDBJ databases">
        <title>Draft genome sequence of the Vibrio tubiashii subs. europaeus.</title>
        <authorList>
            <person name="Spinard E."/>
            <person name="Dubert J."/>
            <person name="Nelson D.R."/>
            <person name="Barja J.L."/>
        </authorList>
    </citation>
    <scope>NUCLEOTIDE SEQUENCE [LARGE SCALE GENOMIC DNA]</scope>
    <source>
        <strain evidence="11">PP-638</strain>
        <strain evidence="10">PP2-638</strain>
    </source>
</reference>
<evidence type="ECO:0000313" key="11">
    <source>
        <dbReference type="Proteomes" id="UP000094761"/>
    </source>
</evidence>
<dbReference type="PANTHER" id="PTHR32089:SF112">
    <property type="entry name" value="LYSOZYME-LIKE PROTEIN-RELATED"/>
    <property type="match status" value="1"/>
</dbReference>
<dbReference type="Proteomes" id="UP000094761">
    <property type="component" value="Unassembled WGS sequence"/>
</dbReference>
<dbReference type="CDD" id="cd06225">
    <property type="entry name" value="HAMP"/>
    <property type="match status" value="1"/>
</dbReference>
<feature type="transmembrane region" description="Helical" evidence="6">
    <location>
        <begin position="311"/>
        <end position="333"/>
    </location>
</feature>
<proteinExistence type="inferred from homology"/>
<name>A0A178J6F5_9VIBR</name>
<evidence type="ECO:0000256" key="3">
    <source>
        <dbReference type="ARBA" id="ARBA00029447"/>
    </source>
</evidence>
<dbReference type="OrthoDB" id="5731264at2"/>
<dbReference type="PROSITE" id="PS50885">
    <property type="entry name" value="HAMP"/>
    <property type="match status" value="1"/>
</dbReference>
<organism evidence="10 11">
    <name type="scientific">Vibrio europaeus</name>
    <dbReference type="NCBI Taxonomy" id="300876"/>
    <lineage>
        <taxon>Bacteria</taxon>
        <taxon>Pseudomonadati</taxon>
        <taxon>Pseudomonadota</taxon>
        <taxon>Gammaproteobacteria</taxon>
        <taxon>Vibrionales</taxon>
        <taxon>Vibrionaceae</taxon>
        <taxon>Vibrio</taxon>
        <taxon>Vibrio oreintalis group</taxon>
    </lineage>
</organism>
<dbReference type="Pfam" id="PF00672">
    <property type="entry name" value="HAMP"/>
    <property type="match status" value="1"/>
</dbReference>
<evidence type="ECO:0000256" key="1">
    <source>
        <dbReference type="ARBA" id="ARBA00004370"/>
    </source>
</evidence>
<dbReference type="InterPro" id="IPR024478">
    <property type="entry name" value="HlyB_4HB_MCP"/>
</dbReference>
<evidence type="ECO:0000256" key="5">
    <source>
        <dbReference type="SAM" id="Coils"/>
    </source>
</evidence>
<dbReference type="FunFam" id="1.10.287.950:FF:000001">
    <property type="entry name" value="Methyl-accepting chemotaxis sensory transducer"/>
    <property type="match status" value="1"/>
</dbReference>
<evidence type="ECO:0000259" key="7">
    <source>
        <dbReference type="PROSITE" id="PS50111"/>
    </source>
</evidence>
<dbReference type="Pfam" id="PF12729">
    <property type="entry name" value="4HB_MCP_1"/>
    <property type="match status" value="1"/>
</dbReference>
<evidence type="ECO:0000256" key="4">
    <source>
        <dbReference type="PROSITE-ProRule" id="PRU00284"/>
    </source>
</evidence>
<comment type="similarity">
    <text evidence="3">Belongs to the methyl-accepting chemotaxis (MCP) protein family.</text>
</comment>
<dbReference type="GO" id="GO:0006935">
    <property type="term" value="P:chemotaxis"/>
    <property type="evidence" value="ECO:0007669"/>
    <property type="project" value="UniProtKB-ARBA"/>
</dbReference>
<dbReference type="InterPro" id="IPR003660">
    <property type="entry name" value="HAMP_dom"/>
</dbReference>
<dbReference type="SMART" id="SM00304">
    <property type="entry name" value="HAMP"/>
    <property type="match status" value="1"/>
</dbReference>
<keyword evidence="5" id="KW-0175">Coiled coil</keyword>
<accession>A0A178J6F5</accession>